<feature type="region of interest" description="Disordered" evidence="1">
    <location>
        <begin position="66"/>
        <end position="86"/>
    </location>
</feature>
<protein>
    <submittedName>
        <fullName evidence="3">Cell division cycle-associated protein 2-like</fullName>
    </submittedName>
</protein>
<dbReference type="GeneID" id="106554818"/>
<accession>A0A6I9YXK0</accession>
<organism evidence="2 3">
    <name type="scientific">Thamnophis sirtalis</name>
    <dbReference type="NCBI Taxonomy" id="35019"/>
    <lineage>
        <taxon>Eukaryota</taxon>
        <taxon>Metazoa</taxon>
        <taxon>Chordata</taxon>
        <taxon>Craniata</taxon>
        <taxon>Vertebrata</taxon>
        <taxon>Euteleostomi</taxon>
        <taxon>Lepidosauria</taxon>
        <taxon>Squamata</taxon>
        <taxon>Bifurcata</taxon>
        <taxon>Unidentata</taxon>
        <taxon>Episquamata</taxon>
        <taxon>Toxicofera</taxon>
        <taxon>Serpentes</taxon>
        <taxon>Colubroidea</taxon>
        <taxon>Colubridae</taxon>
        <taxon>Natricinae</taxon>
        <taxon>Thamnophis</taxon>
    </lineage>
</organism>
<dbReference type="OrthoDB" id="9947694at2759"/>
<dbReference type="RefSeq" id="XP_013929027.1">
    <property type="nucleotide sequence ID" value="XM_014073552.1"/>
</dbReference>
<sequence>MENQNTKTVLSECCNTQHNLHLGRGNPINSVEKMDSLFTSGPADAPAANLCTSTAVSENLGSTLINNHPMFTNDTDDLTTPRRKSQENTNVEIANNHVTPSRGLPDSVAVDYKIMPEFFTSQNKEEFNNILKKLRRRSTIGARGSPENNSLIQYIARQRRMKVQETLTQSSPCHLRNTLLKDKIAAFQSSFKALEETEEKTVHILPTSNTKLPEQSTLS</sequence>
<dbReference type="Proteomes" id="UP000504617">
    <property type="component" value="Unplaced"/>
</dbReference>
<reference evidence="3" key="1">
    <citation type="submission" date="2025-08" db="UniProtKB">
        <authorList>
            <consortium name="RefSeq"/>
        </authorList>
    </citation>
    <scope>IDENTIFICATION</scope>
</reference>
<evidence type="ECO:0000313" key="3">
    <source>
        <dbReference type="RefSeq" id="XP_013929027.1"/>
    </source>
</evidence>
<dbReference type="AlphaFoldDB" id="A0A6I9YXK0"/>
<keyword evidence="2" id="KW-1185">Reference proteome</keyword>
<gene>
    <name evidence="3" type="primary">LOC106554818</name>
</gene>
<evidence type="ECO:0000313" key="2">
    <source>
        <dbReference type="Proteomes" id="UP000504617"/>
    </source>
</evidence>
<proteinExistence type="predicted"/>
<name>A0A6I9YXK0_9SAUR</name>
<evidence type="ECO:0000256" key="1">
    <source>
        <dbReference type="SAM" id="MobiDB-lite"/>
    </source>
</evidence>
<feature type="non-terminal residue" evidence="3">
    <location>
        <position position="219"/>
    </location>
</feature>
<dbReference type="KEGG" id="tsr:106554818"/>